<feature type="non-terminal residue" evidence="3">
    <location>
        <position position="1"/>
    </location>
</feature>
<dbReference type="InterPro" id="IPR020936">
    <property type="entry name" value="TrhO"/>
</dbReference>
<evidence type="ECO:0000313" key="3">
    <source>
        <dbReference type="EMBL" id="GMH69077.1"/>
    </source>
</evidence>
<organism evidence="3 4">
    <name type="scientific">Triparma retinervis</name>
    <dbReference type="NCBI Taxonomy" id="2557542"/>
    <lineage>
        <taxon>Eukaryota</taxon>
        <taxon>Sar</taxon>
        <taxon>Stramenopiles</taxon>
        <taxon>Ochrophyta</taxon>
        <taxon>Bolidophyceae</taxon>
        <taxon>Parmales</taxon>
        <taxon>Triparmaceae</taxon>
        <taxon>Triparma</taxon>
    </lineage>
</organism>
<gene>
    <name evidence="3" type="ORF">TrRE_jg7065</name>
</gene>
<dbReference type="InterPro" id="IPR036873">
    <property type="entry name" value="Rhodanese-like_dom_sf"/>
</dbReference>
<dbReference type="PANTHER" id="PTHR43268:SF7">
    <property type="entry name" value="RHODANESE DOMAIN-CONTAINING PROTEIN"/>
    <property type="match status" value="1"/>
</dbReference>
<accession>A0A9W7E7R3</accession>
<dbReference type="PROSITE" id="PS50206">
    <property type="entry name" value="RHODANESE_3"/>
    <property type="match status" value="1"/>
</dbReference>
<evidence type="ECO:0000259" key="2">
    <source>
        <dbReference type="PROSITE" id="PS50206"/>
    </source>
</evidence>
<name>A0A9W7E7R3_9STRA</name>
<dbReference type="InterPro" id="IPR001763">
    <property type="entry name" value="Rhodanese-like_dom"/>
</dbReference>
<dbReference type="Gene3D" id="3.40.250.10">
    <property type="entry name" value="Rhodanese-like domain"/>
    <property type="match status" value="1"/>
</dbReference>
<feature type="domain" description="Rhodanese" evidence="2">
    <location>
        <begin position="2"/>
        <end position="110"/>
    </location>
</feature>
<comment type="caution">
    <text evidence="3">The sequence shown here is derived from an EMBL/GenBank/DDBJ whole genome shotgun (WGS) entry which is preliminary data.</text>
</comment>
<dbReference type="PANTHER" id="PTHR43268">
    <property type="entry name" value="THIOSULFATE SULFURTRANSFERASE/RHODANESE-LIKE DOMAIN-CONTAINING PROTEIN 2"/>
    <property type="match status" value="1"/>
</dbReference>
<sequence length="338" mass="36197">MEEDNTVIIDVRNSYEADIGKFVGQEGTGGAEYIDPKMRKSTDFKAWLGKEETKEKLKGKQVMMYCTGGVRCERASALLKTTYGDDHVNGVFQLEGGIEKYMMEFPDGGHWKGKNFVFDKREAFGIKSKEGVGGVVKGKKKKKNKGGRGEDDEDVDYQADILGLAYSSFAAKVHPMSDREMNNLYALLAERDEKITNLEAKAIQQAADFAAAAAAANEVAAAIKNAAGNVTTTAIVKAAADHAVVLRAAADRAASSGPVIDEDTTIKAEEYCAVAPEATTDHAKSPDSNDPIMENKLLLAANNALMEQIKALETKVETLTSANYALKAAAAKGTAAAI</sequence>
<dbReference type="SUPFAM" id="SSF52821">
    <property type="entry name" value="Rhodanese/Cell cycle control phosphatase"/>
    <property type="match status" value="1"/>
</dbReference>
<dbReference type="OrthoDB" id="25002at2759"/>
<evidence type="ECO:0000256" key="1">
    <source>
        <dbReference type="SAM" id="Coils"/>
    </source>
</evidence>
<dbReference type="EMBL" id="BRXZ01001352">
    <property type="protein sequence ID" value="GMH69077.1"/>
    <property type="molecule type" value="Genomic_DNA"/>
</dbReference>
<dbReference type="Proteomes" id="UP001165082">
    <property type="component" value="Unassembled WGS sequence"/>
</dbReference>
<feature type="coiled-coil region" evidence="1">
    <location>
        <begin position="295"/>
        <end position="322"/>
    </location>
</feature>
<protein>
    <recommendedName>
        <fullName evidence="2">Rhodanese domain-containing protein</fullName>
    </recommendedName>
</protein>
<reference evidence="3" key="1">
    <citation type="submission" date="2022-07" db="EMBL/GenBank/DDBJ databases">
        <title>Genome analysis of Parmales, a sister group of diatoms, reveals the evolutionary specialization of diatoms from phago-mixotrophs to photoautotrophs.</title>
        <authorList>
            <person name="Ban H."/>
            <person name="Sato S."/>
            <person name="Yoshikawa S."/>
            <person name="Kazumasa Y."/>
            <person name="Nakamura Y."/>
            <person name="Ichinomiya M."/>
            <person name="Saitoh K."/>
            <person name="Sato N."/>
            <person name="Blanc-Mathieu R."/>
            <person name="Endo H."/>
            <person name="Kuwata A."/>
            <person name="Ogata H."/>
        </authorList>
    </citation>
    <scope>NUCLEOTIDE SEQUENCE</scope>
</reference>
<keyword evidence="1" id="KW-0175">Coiled coil</keyword>
<dbReference type="Pfam" id="PF00581">
    <property type="entry name" value="Rhodanese"/>
    <property type="match status" value="1"/>
</dbReference>
<dbReference type="AlphaFoldDB" id="A0A9W7E7R3"/>
<keyword evidence="4" id="KW-1185">Reference proteome</keyword>
<evidence type="ECO:0000313" key="4">
    <source>
        <dbReference type="Proteomes" id="UP001165082"/>
    </source>
</evidence>
<proteinExistence type="predicted"/>